<dbReference type="InterPro" id="IPR036045">
    <property type="entry name" value="Sec1-like_sf"/>
</dbReference>
<reference evidence="2 3" key="1">
    <citation type="submission" date="2024-07" db="EMBL/GenBank/DDBJ databases">
        <title>Chromosome-level genome assembly of the water stick insect Ranatra chinensis (Heteroptera: Nepidae).</title>
        <authorList>
            <person name="Liu X."/>
        </authorList>
    </citation>
    <scope>NUCLEOTIDE SEQUENCE [LARGE SCALE GENOMIC DNA]</scope>
    <source>
        <strain evidence="2">Cailab_2021Rc</strain>
        <tissue evidence="2">Muscle</tissue>
    </source>
</reference>
<evidence type="ECO:0008006" key="4">
    <source>
        <dbReference type="Google" id="ProtNLM"/>
    </source>
</evidence>
<gene>
    <name evidence="2" type="ORF">AAG570_012325</name>
</gene>
<dbReference type="AlphaFoldDB" id="A0ABD0YIH4"/>
<dbReference type="PANTHER" id="PTHR11679">
    <property type="entry name" value="VESICLE PROTEIN SORTING-ASSOCIATED"/>
    <property type="match status" value="1"/>
</dbReference>
<evidence type="ECO:0000313" key="3">
    <source>
        <dbReference type="Proteomes" id="UP001558652"/>
    </source>
</evidence>
<dbReference type="Gene3D" id="3.40.50.1910">
    <property type="match status" value="2"/>
</dbReference>
<keyword evidence="3" id="KW-1185">Reference proteome</keyword>
<dbReference type="Proteomes" id="UP001558652">
    <property type="component" value="Unassembled WGS sequence"/>
</dbReference>
<sequence>MTNHLSGGKVNISLLQDLEKKQLFELILKCGGPKVIVWAEDLVPLVGLIAKNTDLNEHDVRKMFFLEHGPLPPTTVKNIIFISRPRLHLMDMIADIIHEEERRGNRKECHLFFVPRRSQLCEKRLQSKGVFGNFTFVDDLPCDIFPFDNDLMSMEMEGAFKEYYVENDPSCLYQAAQALMTLQSLYGIIPRVTGKGPAAERVWDLVSRLSQEPRKFPTNSQIDQVLLIDRAVDLISPLATQLTFEGLIDELFEIKNMVVRLPADKFSGGDDSQNKIMVPDELQITLNSADELFAEIRDKNFNAVGTVLSSKAKLISSQLGARRTDQTVQEIKQFVDRLPSMMAAKRSLATYTTIAELIKNVTDSTEFLDSLQLEQELMLGVDTDRVQAHIEDCIAHQQPLVKVLRLICLQSATNSGLKPKVLEHYKREILQTYGFQHILTLSNLEVAGLLKMQQSSRSYTVLRKTLRLTVEDNSEVMPSDVNYVHSVYAPLSVRLIQQLIKSPSAWRQLSDVLALLPGRIIDHSQQLPNYIQKRRGSISSQSSQNENTKIVLVFFLGGCTFAEISALRFLSQQEDSKVEFVIATTKLINGNSFINSLTEPLVPDHK</sequence>
<dbReference type="Gene3D" id="3.90.830.10">
    <property type="entry name" value="Syntaxin Binding Protein 1, Chain A, domain 2"/>
    <property type="match status" value="1"/>
</dbReference>
<dbReference type="PIRSF" id="PIRSF005715">
    <property type="entry name" value="VPS45_Sec1"/>
    <property type="match status" value="1"/>
</dbReference>
<organism evidence="2 3">
    <name type="scientific">Ranatra chinensis</name>
    <dbReference type="NCBI Taxonomy" id="642074"/>
    <lineage>
        <taxon>Eukaryota</taxon>
        <taxon>Metazoa</taxon>
        <taxon>Ecdysozoa</taxon>
        <taxon>Arthropoda</taxon>
        <taxon>Hexapoda</taxon>
        <taxon>Insecta</taxon>
        <taxon>Pterygota</taxon>
        <taxon>Neoptera</taxon>
        <taxon>Paraneoptera</taxon>
        <taxon>Hemiptera</taxon>
        <taxon>Heteroptera</taxon>
        <taxon>Panheteroptera</taxon>
        <taxon>Nepomorpha</taxon>
        <taxon>Nepidae</taxon>
        <taxon>Ranatrinae</taxon>
        <taxon>Ranatra</taxon>
    </lineage>
</organism>
<evidence type="ECO:0000313" key="2">
    <source>
        <dbReference type="EMBL" id="KAL1131088.1"/>
    </source>
</evidence>
<dbReference type="SUPFAM" id="SSF56815">
    <property type="entry name" value="Sec1/munc18-like (SM) proteins"/>
    <property type="match status" value="1"/>
</dbReference>
<dbReference type="InterPro" id="IPR043154">
    <property type="entry name" value="Sec-1-like_dom1"/>
</dbReference>
<dbReference type="InterPro" id="IPR043127">
    <property type="entry name" value="Sec-1-like_dom3a"/>
</dbReference>
<dbReference type="Gene3D" id="3.40.50.2060">
    <property type="match status" value="1"/>
</dbReference>
<dbReference type="Pfam" id="PF00995">
    <property type="entry name" value="Sec1"/>
    <property type="match status" value="1"/>
</dbReference>
<dbReference type="EMBL" id="JBFDAA010000007">
    <property type="protein sequence ID" value="KAL1131088.1"/>
    <property type="molecule type" value="Genomic_DNA"/>
</dbReference>
<proteinExistence type="inferred from homology"/>
<accession>A0ABD0YIH4</accession>
<comment type="similarity">
    <text evidence="1">Belongs to the STXBP/unc-18/SEC1 family.</text>
</comment>
<protein>
    <recommendedName>
        <fullName evidence="4">Vacuolar protein sorting-associated protein 33A</fullName>
    </recommendedName>
</protein>
<dbReference type="InterPro" id="IPR027482">
    <property type="entry name" value="Sec1-like_dom2"/>
</dbReference>
<dbReference type="InterPro" id="IPR001619">
    <property type="entry name" value="Sec1-like"/>
</dbReference>
<name>A0ABD0YIH4_9HEMI</name>
<comment type="caution">
    <text evidence="2">The sequence shown here is derived from an EMBL/GenBank/DDBJ whole genome shotgun (WGS) entry which is preliminary data.</text>
</comment>
<dbReference type="FunFam" id="3.40.50.1910:FF:000005">
    <property type="entry name" value="vacuolar protein sorting-associated protein 33A isoform X1"/>
    <property type="match status" value="1"/>
</dbReference>
<evidence type="ECO:0000256" key="1">
    <source>
        <dbReference type="ARBA" id="ARBA00009884"/>
    </source>
</evidence>